<organism evidence="2 3">
    <name type="scientific">Ditylenchus dipsaci</name>
    <dbReference type="NCBI Taxonomy" id="166011"/>
    <lineage>
        <taxon>Eukaryota</taxon>
        <taxon>Metazoa</taxon>
        <taxon>Ecdysozoa</taxon>
        <taxon>Nematoda</taxon>
        <taxon>Chromadorea</taxon>
        <taxon>Rhabditida</taxon>
        <taxon>Tylenchina</taxon>
        <taxon>Tylenchomorpha</taxon>
        <taxon>Sphaerularioidea</taxon>
        <taxon>Anguinidae</taxon>
        <taxon>Anguininae</taxon>
        <taxon>Ditylenchus</taxon>
    </lineage>
</organism>
<keyword evidence="2" id="KW-1185">Reference proteome</keyword>
<reference evidence="3" key="1">
    <citation type="submission" date="2022-11" db="UniProtKB">
        <authorList>
            <consortium name="WormBaseParasite"/>
        </authorList>
    </citation>
    <scope>IDENTIFICATION</scope>
</reference>
<accession>A0A915E971</accession>
<evidence type="ECO:0000313" key="2">
    <source>
        <dbReference type="Proteomes" id="UP000887574"/>
    </source>
</evidence>
<dbReference type="WBParaSite" id="jg2885">
    <property type="protein sequence ID" value="jg2885"/>
    <property type="gene ID" value="jg2885"/>
</dbReference>
<name>A0A915E971_9BILA</name>
<proteinExistence type="predicted"/>
<feature type="compositionally biased region" description="Polar residues" evidence="1">
    <location>
        <begin position="105"/>
        <end position="114"/>
    </location>
</feature>
<dbReference type="Proteomes" id="UP000887574">
    <property type="component" value="Unplaced"/>
</dbReference>
<feature type="region of interest" description="Disordered" evidence="1">
    <location>
        <begin position="84"/>
        <end position="114"/>
    </location>
</feature>
<protein>
    <submittedName>
        <fullName evidence="3">Uncharacterized protein</fullName>
    </submittedName>
</protein>
<feature type="compositionally biased region" description="Basic and acidic residues" evidence="1">
    <location>
        <begin position="84"/>
        <end position="104"/>
    </location>
</feature>
<evidence type="ECO:0000313" key="3">
    <source>
        <dbReference type="WBParaSite" id="jg2885"/>
    </source>
</evidence>
<sequence length="114" mass="13330">MNDILKPRSHEQFHLQKEYRSVHKNLGLLICHTGVLQNDTDNPEDYIRRVLQSVIDRSQKTDTVMFQMLIEADGMEMPILIPEAKRPEHCRGNIQQDRKSRTKPDQSQSDVLPH</sequence>
<dbReference type="AlphaFoldDB" id="A0A915E971"/>
<evidence type="ECO:0000256" key="1">
    <source>
        <dbReference type="SAM" id="MobiDB-lite"/>
    </source>
</evidence>